<dbReference type="PANTHER" id="PTHR30003">
    <property type="entry name" value="L-LACTATE PERMEASE"/>
    <property type="match status" value="1"/>
</dbReference>
<comment type="subcellular location">
    <subcellularLocation>
        <location evidence="1 8">Cell membrane</location>
        <topology evidence="1 8">Multi-pass membrane protein</topology>
    </subcellularLocation>
</comment>
<evidence type="ECO:0000256" key="8">
    <source>
        <dbReference type="RuleBase" id="RU365092"/>
    </source>
</evidence>
<proteinExistence type="inferred from homology"/>
<evidence type="ECO:0000256" key="5">
    <source>
        <dbReference type="ARBA" id="ARBA00022692"/>
    </source>
</evidence>
<evidence type="ECO:0000256" key="4">
    <source>
        <dbReference type="ARBA" id="ARBA00022475"/>
    </source>
</evidence>
<dbReference type="RefSeq" id="WP_132690940.1">
    <property type="nucleotide sequence ID" value="NZ_SKBU01000015.1"/>
</dbReference>
<dbReference type="Proteomes" id="UP000295244">
    <property type="component" value="Unassembled WGS sequence"/>
</dbReference>
<dbReference type="GO" id="GO:0015129">
    <property type="term" value="F:lactate transmembrane transporter activity"/>
    <property type="evidence" value="ECO:0007669"/>
    <property type="project" value="UniProtKB-UniRule"/>
</dbReference>
<dbReference type="OrthoDB" id="9761056at2"/>
<feature type="transmembrane region" description="Helical" evidence="8">
    <location>
        <begin position="242"/>
        <end position="258"/>
    </location>
</feature>
<organism evidence="9 10">
    <name type="scientific">Rubrobacter taiwanensis</name>
    <dbReference type="NCBI Taxonomy" id="185139"/>
    <lineage>
        <taxon>Bacteria</taxon>
        <taxon>Bacillati</taxon>
        <taxon>Actinomycetota</taxon>
        <taxon>Rubrobacteria</taxon>
        <taxon>Rubrobacterales</taxon>
        <taxon>Rubrobacteraceae</taxon>
        <taxon>Rubrobacter</taxon>
    </lineage>
</organism>
<dbReference type="InterPro" id="IPR003804">
    <property type="entry name" value="Lactate_perm"/>
</dbReference>
<keyword evidence="3 8" id="KW-0813">Transport</keyword>
<feature type="transmembrane region" description="Helical" evidence="8">
    <location>
        <begin position="7"/>
        <end position="27"/>
    </location>
</feature>
<evidence type="ECO:0000256" key="2">
    <source>
        <dbReference type="ARBA" id="ARBA00010100"/>
    </source>
</evidence>
<comment type="function">
    <text evidence="8">Uptake of L-lactate across the membrane. Can also transport D-lactate and glycolate.</text>
</comment>
<feature type="transmembrane region" description="Helical" evidence="8">
    <location>
        <begin position="217"/>
        <end position="236"/>
    </location>
</feature>
<evidence type="ECO:0000313" key="9">
    <source>
        <dbReference type="EMBL" id="TCJ16772.1"/>
    </source>
</evidence>
<dbReference type="Pfam" id="PF02652">
    <property type="entry name" value="Lactate_perm"/>
    <property type="match status" value="2"/>
</dbReference>
<evidence type="ECO:0000256" key="6">
    <source>
        <dbReference type="ARBA" id="ARBA00022989"/>
    </source>
</evidence>
<evidence type="ECO:0000313" key="10">
    <source>
        <dbReference type="Proteomes" id="UP000295244"/>
    </source>
</evidence>
<accession>A0A4V2NWB9</accession>
<evidence type="ECO:0000256" key="3">
    <source>
        <dbReference type="ARBA" id="ARBA00022448"/>
    </source>
</evidence>
<feature type="transmembrane region" description="Helical" evidence="8">
    <location>
        <begin position="157"/>
        <end position="178"/>
    </location>
</feature>
<name>A0A4V2NWB9_9ACTN</name>
<feature type="transmembrane region" description="Helical" evidence="8">
    <location>
        <begin position="376"/>
        <end position="399"/>
    </location>
</feature>
<feature type="transmembrane region" description="Helical" evidence="8">
    <location>
        <begin position="190"/>
        <end position="210"/>
    </location>
</feature>
<reference evidence="9 10" key="1">
    <citation type="submission" date="2019-03" db="EMBL/GenBank/DDBJ databases">
        <title>Whole genome sequence of a novel Rubrobacter taiwanensis strain, isolated from Yellowstone National Park.</title>
        <authorList>
            <person name="Freed S."/>
            <person name="Ramaley R.F."/>
            <person name="Kyndt J.A."/>
        </authorList>
    </citation>
    <scope>NUCLEOTIDE SEQUENCE [LARGE SCALE GENOMIC DNA]</scope>
    <source>
        <strain evidence="9 10">Yellowstone</strain>
    </source>
</reference>
<protein>
    <recommendedName>
        <fullName evidence="8">L-lactate permease</fullName>
    </recommendedName>
</protein>
<feature type="transmembrane region" description="Helical" evidence="8">
    <location>
        <begin position="341"/>
        <end position="370"/>
    </location>
</feature>
<dbReference type="PANTHER" id="PTHR30003:SF0">
    <property type="entry name" value="GLYCOLATE PERMEASE GLCA-RELATED"/>
    <property type="match status" value="1"/>
</dbReference>
<dbReference type="GO" id="GO:0015295">
    <property type="term" value="F:solute:proton symporter activity"/>
    <property type="evidence" value="ECO:0007669"/>
    <property type="project" value="TreeGrafter"/>
</dbReference>
<feature type="transmembrane region" description="Helical" evidence="8">
    <location>
        <begin position="299"/>
        <end position="320"/>
    </location>
</feature>
<evidence type="ECO:0000256" key="7">
    <source>
        <dbReference type="ARBA" id="ARBA00023136"/>
    </source>
</evidence>
<keyword evidence="4 8" id="KW-1003">Cell membrane</keyword>
<feature type="transmembrane region" description="Helical" evidence="8">
    <location>
        <begin position="34"/>
        <end position="55"/>
    </location>
</feature>
<keyword evidence="6 8" id="KW-1133">Transmembrane helix</keyword>
<comment type="similarity">
    <text evidence="2 8">Belongs to the lactate permease family.</text>
</comment>
<gene>
    <name evidence="9" type="ORF">E0L93_08595</name>
</gene>
<feature type="transmembrane region" description="Helical" evidence="8">
    <location>
        <begin position="126"/>
        <end position="145"/>
    </location>
</feature>
<dbReference type="GO" id="GO:0005886">
    <property type="term" value="C:plasma membrane"/>
    <property type="evidence" value="ECO:0007669"/>
    <property type="project" value="UniProtKB-SubCell"/>
</dbReference>
<keyword evidence="10" id="KW-1185">Reference proteome</keyword>
<keyword evidence="5 8" id="KW-0812">Transmembrane</keyword>
<sequence>MPSIQEIAGYVAAGAPFLIAALALLVLRWPATRAGGAALAAALGGALLCPALTAAGLGEAAWSGLGTAANVLYVLFGGLLLFNVLSRTGAVDRVSEFLGRLEPDRGALALVVVVGAAPFFESVTGFGVAVVISAPVLLAAGFSRVRTAALASWGQCAVPWGALGVGTVVGADLAGLQFGELSDASALLNLPLFPVYGLAAVMMAGGFSGLRRNGAEAAGLGLAAGAGTLLTSLYLVPELAGAAGGLVAVAAFLLPRRSRLRELPLPRRSLAPYGLLLALLVSASGVPPVERALEGLGPAFSGPAIWLFVSAAFAALLLGLKRAEATSALGDTLRQWLPVAGAVLAFVLAGQIMAASGAAALLAGGAAAALGGLYPAFGPAVGALGGALTGSNAASNALFMPFQAEAARAGDASLLTLAALQNVAGSHASMLAPQRVVLAAAAVGMAGREAEIVRSIAPPVLVSLAVLTVVGAASLV</sequence>
<feature type="transmembrane region" description="Helical" evidence="8">
    <location>
        <begin position="270"/>
        <end position="287"/>
    </location>
</feature>
<comment type="caution">
    <text evidence="9">The sequence shown here is derived from an EMBL/GenBank/DDBJ whole genome shotgun (WGS) entry which is preliminary data.</text>
</comment>
<feature type="transmembrane region" description="Helical" evidence="8">
    <location>
        <begin position="61"/>
        <end position="82"/>
    </location>
</feature>
<dbReference type="AlphaFoldDB" id="A0A4V2NWB9"/>
<keyword evidence="7 8" id="KW-0472">Membrane</keyword>
<feature type="transmembrane region" description="Helical" evidence="8">
    <location>
        <begin position="456"/>
        <end position="475"/>
    </location>
</feature>
<evidence type="ECO:0000256" key="1">
    <source>
        <dbReference type="ARBA" id="ARBA00004651"/>
    </source>
</evidence>
<dbReference type="EMBL" id="SKBU01000015">
    <property type="protein sequence ID" value="TCJ16772.1"/>
    <property type="molecule type" value="Genomic_DNA"/>
</dbReference>